<proteinExistence type="predicted"/>
<accession>A0A0L7SZW3</accession>
<dbReference type="InterPro" id="IPR015927">
    <property type="entry name" value="Peptidase_S24_S26A/B/C"/>
</dbReference>
<dbReference type="EMBL" id="JRXF01000027">
    <property type="protein sequence ID" value="KOC90969.1"/>
    <property type="molecule type" value="Genomic_DNA"/>
</dbReference>
<dbReference type="SUPFAM" id="SSF51306">
    <property type="entry name" value="LexA/Signal peptidase"/>
    <property type="match status" value="1"/>
</dbReference>
<dbReference type="PATRIC" id="fig|1560201.3.peg.3197"/>
<dbReference type="PANTHER" id="PTHR33516:SF2">
    <property type="entry name" value="LEXA REPRESSOR-RELATED"/>
    <property type="match status" value="1"/>
</dbReference>
<evidence type="ECO:0000313" key="2">
    <source>
        <dbReference type="EMBL" id="KOC88734.1"/>
    </source>
</evidence>
<dbReference type="GO" id="GO:0003677">
    <property type="term" value="F:DNA binding"/>
    <property type="evidence" value="ECO:0007669"/>
    <property type="project" value="InterPro"/>
</dbReference>
<dbReference type="EMBL" id="JRXE01000021">
    <property type="protein sequence ID" value="KOC88734.1"/>
    <property type="molecule type" value="Genomic_DNA"/>
</dbReference>
<gene>
    <name evidence="2" type="ORF">NG42_15050</name>
    <name evidence="3" type="ORF">NG43_16240</name>
</gene>
<dbReference type="STRING" id="1560201.NG42_15050"/>
<dbReference type="PROSITE" id="PS50943">
    <property type="entry name" value="HTH_CROC1"/>
    <property type="match status" value="1"/>
</dbReference>
<dbReference type="Pfam" id="PF00717">
    <property type="entry name" value="Peptidase_S24"/>
    <property type="match status" value="1"/>
</dbReference>
<dbReference type="OrthoDB" id="9791537at2"/>
<evidence type="ECO:0000313" key="4">
    <source>
        <dbReference type="Proteomes" id="UP000036851"/>
    </source>
</evidence>
<evidence type="ECO:0000313" key="5">
    <source>
        <dbReference type="Proteomes" id="UP000037088"/>
    </source>
</evidence>
<comment type="caution">
    <text evidence="2">The sequence shown here is derived from an EMBL/GenBank/DDBJ whole genome shotgun (WGS) entry which is preliminary data.</text>
</comment>
<dbReference type="Gene3D" id="2.10.109.10">
    <property type="entry name" value="Umud Fragment, subunit A"/>
    <property type="match status" value="1"/>
</dbReference>
<dbReference type="Proteomes" id="UP000037088">
    <property type="component" value="Unassembled WGS sequence"/>
</dbReference>
<dbReference type="CDD" id="cd06529">
    <property type="entry name" value="S24_LexA-like"/>
    <property type="match status" value="1"/>
</dbReference>
<dbReference type="SMART" id="SM00530">
    <property type="entry name" value="HTH_XRE"/>
    <property type="match status" value="1"/>
</dbReference>
<protein>
    <submittedName>
        <fullName evidence="2">Repressor</fullName>
    </submittedName>
</protein>
<reference evidence="4 5" key="1">
    <citation type="journal article" date="2015" name="Int. J. Syst. Evol. Microbiol.">
        <title>Erwinia iniecta sp. nov., isolated from Russian wheat aphids (Diuraphis noxia).</title>
        <authorList>
            <person name="Campillo T."/>
            <person name="Luna E."/>
            <person name="Portier P."/>
            <person name="Fischer-Le Saux M."/>
            <person name="Lapitan N."/>
            <person name="Tisserat N.A."/>
            <person name="Leach J.E."/>
        </authorList>
    </citation>
    <scope>NUCLEOTIDE SEQUENCE [LARGE SCALE GENOMIC DNA]</scope>
    <source>
        <strain evidence="2 5">B120</strain>
        <strain evidence="3 4">B149</strain>
    </source>
</reference>
<dbReference type="InterPro" id="IPR001387">
    <property type="entry name" value="Cro/C1-type_HTH"/>
</dbReference>
<dbReference type="InterPro" id="IPR036286">
    <property type="entry name" value="LexA/Signal_pep-like_sf"/>
</dbReference>
<evidence type="ECO:0000313" key="3">
    <source>
        <dbReference type="EMBL" id="KOC90969.1"/>
    </source>
</evidence>
<dbReference type="InterPro" id="IPR039418">
    <property type="entry name" value="LexA-like"/>
</dbReference>
<dbReference type="AlphaFoldDB" id="A0A0L7SZW3"/>
<sequence>MVDDIQQRNAFSARLHEACRKQSLDHHGRGVILARALGVTPRAVGKWLNGEAIPRHGKIQALATFLNVTPEWLQLGSGEWDNNVKTVAQPQGYSSFPLISWVSAGLWSEAIEPWSRAEIDRWPSTTRNVSENSFWLEVKGDSMTAPVGLSIPEGMMILVDPEVAASSGKLVIARLTDANEATFKKYIEDGGRKYLKPLNPEYKMQEISNNCRIIGVVVEAKWENLG</sequence>
<dbReference type="InterPro" id="IPR050077">
    <property type="entry name" value="LexA_repressor"/>
</dbReference>
<dbReference type="InterPro" id="IPR010982">
    <property type="entry name" value="Lambda_DNA-bd_dom_sf"/>
</dbReference>
<keyword evidence="5" id="KW-1185">Reference proteome</keyword>
<dbReference type="Gene3D" id="1.10.260.40">
    <property type="entry name" value="lambda repressor-like DNA-binding domains"/>
    <property type="match status" value="1"/>
</dbReference>
<evidence type="ECO:0000259" key="1">
    <source>
        <dbReference type="PROSITE" id="PS50943"/>
    </source>
</evidence>
<dbReference type="SUPFAM" id="SSF47413">
    <property type="entry name" value="lambda repressor-like DNA-binding domains"/>
    <property type="match status" value="1"/>
</dbReference>
<organism evidence="2 5">
    <name type="scientific">Winslowiella iniecta</name>
    <dbReference type="NCBI Taxonomy" id="1560201"/>
    <lineage>
        <taxon>Bacteria</taxon>
        <taxon>Pseudomonadati</taxon>
        <taxon>Pseudomonadota</taxon>
        <taxon>Gammaproteobacteria</taxon>
        <taxon>Enterobacterales</taxon>
        <taxon>Erwiniaceae</taxon>
        <taxon>Winslowiella</taxon>
    </lineage>
</organism>
<dbReference type="PANTHER" id="PTHR33516">
    <property type="entry name" value="LEXA REPRESSOR"/>
    <property type="match status" value="1"/>
</dbReference>
<dbReference type="Pfam" id="PF01381">
    <property type="entry name" value="HTH_3"/>
    <property type="match status" value="1"/>
</dbReference>
<dbReference type="Proteomes" id="UP000036851">
    <property type="component" value="Unassembled WGS sequence"/>
</dbReference>
<dbReference type="CDD" id="cd00093">
    <property type="entry name" value="HTH_XRE"/>
    <property type="match status" value="1"/>
</dbReference>
<name>A0A0L7SZW3_9GAMM</name>
<feature type="domain" description="HTH cro/C1-type" evidence="1">
    <location>
        <begin position="33"/>
        <end position="73"/>
    </location>
</feature>
<dbReference type="RefSeq" id="WP_052900382.1">
    <property type="nucleotide sequence ID" value="NZ_JRXE01000021.1"/>
</dbReference>